<sequence>MQGKIGLRTVGRDNRDATIHDVHQDATSSPFRRPTDAVKKPIVESDTKRKAVEELKPSSTKKTTQPTRRSTRLSKTQPTLYDVFSRTRTNNRSEKEHEKKRERDDHESNEPSKKQRTLSNDDTSNNAASELPATVTQESAPVSVKEDSAPATVTEDSAPVSVVEDSAPATVTEDSAAVSVAEDLASSSTIKDDNVIKNEHQQNKSSTVDLPASPAESPEHHPSIRDTPSPLRDLPPTPSSLGSTSRQKDIATTHLPKPISSSKPIDKVQTGDGNYITTHLNPKTRMAEESETLEKLRSALDVSLTFHAGHQRVALFHNIQPMLRNSTKKNITVSHIAKILYLAPVLYKMTPKVLNQGRQTLETYQVDFGDDWTPPLTGKDLEQRKELLSQNIKKHFDTHGEGPIPEKELPKHDKIVDQKKWIETAKLPSGVRDLLKFEEQRKEDEKRKEQIKKEQKAAPIAQGGSVKDRRQALLERIRAKSAKK</sequence>
<dbReference type="OrthoDB" id="2288199at2759"/>
<feature type="compositionally biased region" description="Polar residues" evidence="1">
    <location>
        <begin position="117"/>
        <end position="140"/>
    </location>
</feature>
<feature type="compositionally biased region" description="Basic and acidic residues" evidence="1">
    <location>
        <begin position="190"/>
        <end position="202"/>
    </location>
</feature>
<gene>
    <name evidence="3" type="ORF">LRAMOSA02247</name>
</gene>
<dbReference type="EMBL" id="LK023324">
    <property type="protein sequence ID" value="CDS08299.1"/>
    <property type="molecule type" value="Genomic_DNA"/>
</dbReference>
<feature type="region of interest" description="Disordered" evidence="1">
    <location>
        <begin position="440"/>
        <end position="471"/>
    </location>
</feature>
<dbReference type="InterPro" id="IPR036390">
    <property type="entry name" value="WH_DNA-bd_sf"/>
</dbReference>
<feature type="compositionally biased region" description="Basic and acidic residues" evidence="1">
    <location>
        <begin position="440"/>
        <end position="456"/>
    </location>
</feature>
<feature type="compositionally biased region" description="Basic and acidic residues" evidence="1">
    <location>
        <begin position="91"/>
        <end position="113"/>
    </location>
</feature>
<feature type="compositionally biased region" description="Low complexity" evidence="1">
    <location>
        <begin position="57"/>
        <end position="68"/>
    </location>
</feature>
<protein>
    <recommendedName>
        <fullName evidence="2">CDT1 Geminin-binding domain-containing protein</fullName>
    </recommendedName>
</protein>
<feature type="compositionally biased region" description="Basic and acidic residues" evidence="1">
    <location>
        <begin position="10"/>
        <end position="24"/>
    </location>
</feature>
<evidence type="ECO:0000256" key="1">
    <source>
        <dbReference type="SAM" id="MobiDB-lite"/>
    </source>
</evidence>
<organism evidence="3">
    <name type="scientific">Lichtheimia ramosa</name>
    <dbReference type="NCBI Taxonomy" id="688394"/>
    <lineage>
        <taxon>Eukaryota</taxon>
        <taxon>Fungi</taxon>
        <taxon>Fungi incertae sedis</taxon>
        <taxon>Mucoromycota</taxon>
        <taxon>Mucoromycotina</taxon>
        <taxon>Mucoromycetes</taxon>
        <taxon>Mucorales</taxon>
        <taxon>Lichtheimiaceae</taxon>
        <taxon>Lichtheimia</taxon>
    </lineage>
</organism>
<evidence type="ECO:0000259" key="2">
    <source>
        <dbReference type="Pfam" id="PF08839"/>
    </source>
</evidence>
<name>A0A077WMK8_9FUNG</name>
<accession>A0A077WMK8</accession>
<reference evidence="3" key="1">
    <citation type="journal article" date="2014" name="Genome Announc.">
        <title>De novo whole-genome sequence and genome annotation of Lichtheimia ramosa.</title>
        <authorList>
            <person name="Linde J."/>
            <person name="Schwartze V."/>
            <person name="Binder U."/>
            <person name="Lass-Florl C."/>
            <person name="Voigt K."/>
            <person name="Horn F."/>
        </authorList>
    </citation>
    <scope>NUCLEOTIDE SEQUENCE</scope>
    <source>
        <strain evidence="3">JMRC FSU:6197</strain>
    </source>
</reference>
<dbReference type="InterPro" id="IPR014939">
    <property type="entry name" value="CDT1_Gemini-bd-like"/>
</dbReference>
<feature type="compositionally biased region" description="Basic and acidic residues" evidence="1">
    <location>
        <begin position="33"/>
        <end position="56"/>
    </location>
</feature>
<evidence type="ECO:0000313" key="3">
    <source>
        <dbReference type="EMBL" id="CDS08299.1"/>
    </source>
</evidence>
<proteinExistence type="predicted"/>
<dbReference type="Pfam" id="PF08839">
    <property type="entry name" value="CDT1"/>
    <property type="match status" value="1"/>
</dbReference>
<feature type="region of interest" description="Disordered" evidence="1">
    <location>
        <begin position="1"/>
        <end position="273"/>
    </location>
</feature>
<feature type="domain" description="CDT1 Geminin-binding" evidence="2">
    <location>
        <begin position="292"/>
        <end position="368"/>
    </location>
</feature>
<dbReference type="SUPFAM" id="SSF46785">
    <property type="entry name" value="Winged helix' DNA-binding domain"/>
    <property type="match status" value="1"/>
</dbReference>
<dbReference type="AlphaFoldDB" id="A0A077WMK8"/>